<comment type="caution">
    <text evidence="3">The sequence shown here is derived from an EMBL/GenBank/DDBJ whole genome shotgun (WGS) entry which is preliminary data.</text>
</comment>
<dbReference type="PROSITE" id="PS51127">
    <property type="entry name" value="BIG1"/>
    <property type="match status" value="2"/>
</dbReference>
<evidence type="ECO:0000256" key="1">
    <source>
        <dbReference type="ARBA" id="ARBA00010116"/>
    </source>
</evidence>
<dbReference type="SUPFAM" id="SSF49373">
    <property type="entry name" value="Invasin/intimin cell-adhesion fragments"/>
    <property type="match status" value="3"/>
</dbReference>
<dbReference type="InterPro" id="IPR008964">
    <property type="entry name" value="Invasin/intimin_cell_adhesion"/>
</dbReference>
<evidence type="ECO:0000259" key="2">
    <source>
        <dbReference type="PROSITE" id="PS51127"/>
    </source>
</evidence>
<gene>
    <name evidence="3" type="ORF">HII17_18300</name>
</gene>
<dbReference type="AlphaFoldDB" id="A0A7Y0LFR2"/>
<protein>
    <recommendedName>
        <fullName evidence="2">Big-1 domain-containing protein</fullName>
    </recommendedName>
</protein>
<dbReference type="InterPro" id="IPR013783">
    <property type="entry name" value="Ig-like_fold"/>
</dbReference>
<evidence type="ECO:0000313" key="4">
    <source>
        <dbReference type="Proteomes" id="UP000568664"/>
    </source>
</evidence>
<dbReference type="InterPro" id="IPR003344">
    <property type="entry name" value="Big_1_dom"/>
</dbReference>
<reference evidence="3 4" key="1">
    <citation type="submission" date="2020-04" db="EMBL/GenBank/DDBJ databases">
        <title>Thalassotalea sp. M1531, isolated from the surface of marine red alga.</title>
        <authorList>
            <person name="Pang L."/>
            <person name="Lu D.-C."/>
        </authorList>
    </citation>
    <scope>NUCLEOTIDE SEQUENCE [LARGE SCALE GENOMIC DNA]</scope>
    <source>
        <strain evidence="3 4">M1531</strain>
    </source>
</reference>
<sequence length="762" mass="78188">MELFRRLSFAMVLLTLVGCGGGDGGLSNGGNPDPGDGDDNNLTISLALSSDTVSEQNPVTITATVMDGSNAVANKLVSFLVSDSSLAYLSPENGAATTNSEGIVEIQLLVGTKSGGGTITASIDSETVTNTIAFNSAGDGEVIVEGPEVADITLIANAQQLASSGAQEVLLTAIAKDGNNNLVKDATLAFSSDSGQIQVTNAVTGDNGQASAILRTQGNPENRTIKVTAIKGTVSDDIDVFVVGTNVQLTGSSSLALGDVNTFIINVVNSDSEGIAGAEVALSLSGQASEAGGEVADITIPDSVITDASGQATVSIVGNSGGSNSIVASTLGATTTKSVSVQADSFTFTSFNDGNGTIINPSSAITLPDVLLSDTATVTLTWNRSNTPVADGTVVEFTTTRGTLPSNQGVITNGTVSVTVNSSDAGDAIVTFTGTDGDVVLSNSLEFEFVAESVDTVIAQASPSSIGPSGQTSTISVIVKDANGNLVKNKVIDFNLSDTTGGSIFPASAVTDSSGNASTVYTSNAVSAQDDVAITATVRDQQDKSDTVTLTVADRELFIALGTGNEIQDNVTTYTKQFIAFVTDADGNPVVGQKLTISSVPEGYYKGQWVRIYDGDEFIRWETRGEVATNGTHYCTNEDVNRDGILDPGEDTNNNGFLTPGNVVASLLTVSVENDNTVVVEAITDDEGKVNIDLVYAQSYGNWVDINLIVSGKVSGTESSVKTTYSLPVSGEDVSNEDVAPPMSNVSNWGPFGLRANCSVPD</sequence>
<dbReference type="Proteomes" id="UP000568664">
    <property type="component" value="Unassembled WGS sequence"/>
</dbReference>
<dbReference type="PROSITE" id="PS51257">
    <property type="entry name" value="PROKAR_LIPOPROTEIN"/>
    <property type="match status" value="1"/>
</dbReference>
<dbReference type="Gene3D" id="2.60.40.10">
    <property type="entry name" value="Immunoglobulins"/>
    <property type="match status" value="4"/>
</dbReference>
<evidence type="ECO:0000313" key="3">
    <source>
        <dbReference type="EMBL" id="NMP33503.1"/>
    </source>
</evidence>
<feature type="domain" description="Big-1" evidence="2">
    <location>
        <begin position="456"/>
        <end position="551"/>
    </location>
</feature>
<dbReference type="RefSeq" id="WP_169076818.1">
    <property type="nucleotide sequence ID" value="NZ_JABBXH010000009.1"/>
</dbReference>
<organism evidence="3 4">
    <name type="scientific">Thalassotalea algicola</name>
    <dbReference type="NCBI Taxonomy" id="2716224"/>
    <lineage>
        <taxon>Bacteria</taxon>
        <taxon>Pseudomonadati</taxon>
        <taxon>Pseudomonadota</taxon>
        <taxon>Gammaproteobacteria</taxon>
        <taxon>Alteromonadales</taxon>
        <taxon>Colwelliaceae</taxon>
        <taxon>Thalassotalea</taxon>
    </lineage>
</organism>
<dbReference type="SMART" id="SM00634">
    <property type="entry name" value="BID_1"/>
    <property type="match status" value="4"/>
</dbReference>
<proteinExistence type="inferred from homology"/>
<accession>A0A7Y0LFR2</accession>
<feature type="domain" description="Big-1" evidence="2">
    <location>
        <begin position="43"/>
        <end position="135"/>
    </location>
</feature>
<dbReference type="Pfam" id="PF02369">
    <property type="entry name" value="Big_1"/>
    <property type="match status" value="2"/>
</dbReference>
<dbReference type="EMBL" id="JABBXH010000009">
    <property type="protein sequence ID" value="NMP33503.1"/>
    <property type="molecule type" value="Genomic_DNA"/>
</dbReference>
<keyword evidence="4" id="KW-1185">Reference proteome</keyword>
<name>A0A7Y0LFR2_9GAMM</name>
<comment type="similarity">
    <text evidence="1">Belongs to the intimin/invasin family.</text>
</comment>